<keyword evidence="1" id="KW-0963">Cytoplasm</keyword>
<dbReference type="GO" id="GO:0009432">
    <property type="term" value="P:SOS response"/>
    <property type="evidence" value="ECO:0007669"/>
    <property type="project" value="UniProtKB-KW"/>
</dbReference>
<dbReference type="InterPro" id="IPR038476">
    <property type="entry name" value="UvrC_RNase_H_dom_sf"/>
</dbReference>
<dbReference type="InterPro" id="IPR001943">
    <property type="entry name" value="UVR_dom"/>
</dbReference>
<dbReference type="Pfam" id="PF02151">
    <property type="entry name" value="UVR"/>
    <property type="match status" value="1"/>
</dbReference>
<dbReference type="STRING" id="1679444.PYTT_2466"/>
<dbReference type="FunFam" id="3.40.1440.10:FF:000001">
    <property type="entry name" value="UvrABC system protein C"/>
    <property type="match status" value="1"/>
</dbReference>
<evidence type="ECO:0000256" key="1">
    <source>
        <dbReference type="ARBA" id="ARBA00022490"/>
    </source>
</evidence>
<dbReference type="Gene3D" id="1.10.150.20">
    <property type="entry name" value="5' to 3' exonuclease, C-terminal subdomain"/>
    <property type="match status" value="1"/>
</dbReference>
<sequence>MTKAELKERWRATPHRPGVYLMKDGAGGIIYVGKAKDLKRRLANYFSPSRKTLEHHKTRALIASIASFDYYETRSDQEALLLEQKFIKDYRPHYNIQFRDDKRFYLLKAARHERIPRFTLVRQKKDDKARYFGPFAHATALKETLEWINRHYRLRTCTARHPGEKEYQHCHADVIRQCSAPCINRISPEEYQANFQAAMDLLEGRGRKDVLDGIRDEMMEAADKLDFEKAAVLRDIHENLVKTFEPARRFTKGSPDLPGTVRPDHDLAELGAALGMSEPPAIMECFDISNLSSNHIVASMVRFTNGRPDNQAYRRYRIRSVDGQNDFASMIEVIRRRYSRILRESAAIHEKPEGMSAYAWLKQLSAEGKAPIKVPDLVIVDGGKGQLSAAMEELESVGLSDMPVIGLAKQHEEIFFPGESAPLRLDHETGALKLMQRIRDEAHRFANNYNELLVRRRVKESRLDAFPGMSQKRKELLLSRFKSVSNLRSRTPDEVASLPGISRAWAEKLLVWLGDSA</sequence>
<keyword evidence="3" id="KW-0228">DNA excision</keyword>
<dbReference type="CDD" id="cd10434">
    <property type="entry name" value="GIY-YIG_UvrC_Cho"/>
    <property type="match status" value="1"/>
</dbReference>
<dbReference type="Gene3D" id="3.30.420.340">
    <property type="entry name" value="UvrC, RNAse H endonuclease domain"/>
    <property type="match status" value="1"/>
</dbReference>
<evidence type="ECO:0000256" key="6">
    <source>
        <dbReference type="ARBA" id="ARBA00023236"/>
    </source>
</evidence>
<dbReference type="GO" id="GO:0009381">
    <property type="term" value="F:excinuclease ABC activity"/>
    <property type="evidence" value="ECO:0007669"/>
    <property type="project" value="InterPro"/>
</dbReference>
<evidence type="ECO:0000259" key="8">
    <source>
        <dbReference type="PROSITE" id="PS50164"/>
    </source>
</evidence>
<dbReference type="EMBL" id="LT629973">
    <property type="protein sequence ID" value="SEI00234.1"/>
    <property type="molecule type" value="Genomic_DNA"/>
</dbReference>
<dbReference type="PATRIC" id="fig|1679444.3.peg.1269"/>
<dbReference type="Gene3D" id="3.40.1440.10">
    <property type="entry name" value="GIY-YIG endonuclease"/>
    <property type="match status" value="1"/>
</dbReference>
<dbReference type="Pfam" id="PF08459">
    <property type="entry name" value="UvrC_RNaseH_dom"/>
    <property type="match status" value="1"/>
</dbReference>
<dbReference type="PROSITE" id="PS50164">
    <property type="entry name" value="GIY_YIG"/>
    <property type="match status" value="1"/>
</dbReference>
<dbReference type="PANTHER" id="PTHR30562">
    <property type="entry name" value="UVRC/OXIDOREDUCTASE"/>
    <property type="match status" value="1"/>
</dbReference>
<dbReference type="InterPro" id="IPR047296">
    <property type="entry name" value="GIY-YIG_UvrC_Cho"/>
</dbReference>
<accession>A0A1C7PA61</accession>
<keyword evidence="6" id="KW-0742">SOS response</keyword>
<protein>
    <submittedName>
        <fullName evidence="10">Uvrb/uvrc motif</fullName>
    </submittedName>
</protein>
<dbReference type="Pfam" id="PF01541">
    <property type="entry name" value="GIY-YIG"/>
    <property type="match status" value="1"/>
</dbReference>
<feature type="domain" description="UvrC family homology region profile" evidence="9">
    <location>
        <begin position="262"/>
        <end position="392"/>
    </location>
</feature>
<dbReference type="SUPFAM" id="SSF47781">
    <property type="entry name" value="RuvA domain 2-like"/>
    <property type="match status" value="1"/>
</dbReference>
<keyword evidence="11" id="KW-1185">Reference proteome</keyword>
<dbReference type="PROSITE" id="PS50165">
    <property type="entry name" value="UVRC"/>
    <property type="match status" value="1"/>
</dbReference>
<feature type="domain" description="GIY-YIG" evidence="8">
    <location>
        <begin position="15"/>
        <end position="96"/>
    </location>
</feature>
<keyword evidence="2" id="KW-0227">DNA damage</keyword>
<dbReference type="InterPro" id="IPR036876">
    <property type="entry name" value="UVR_dom_sf"/>
</dbReference>
<dbReference type="InterPro" id="IPR000305">
    <property type="entry name" value="GIY-YIG_endonuc"/>
</dbReference>
<gene>
    <name evidence="10" type="ORF">PYTT_2466</name>
</gene>
<evidence type="ECO:0000259" key="7">
    <source>
        <dbReference type="PROSITE" id="PS50151"/>
    </source>
</evidence>
<reference evidence="11" key="1">
    <citation type="submission" date="2016-09" db="EMBL/GenBank/DDBJ databases">
        <authorList>
            <person name="Koehorst J."/>
        </authorList>
    </citation>
    <scope>NUCLEOTIDE SEQUENCE [LARGE SCALE GENOMIC DNA]</scope>
</reference>
<dbReference type="InterPro" id="IPR050066">
    <property type="entry name" value="UvrABC_protein_C"/>
</dbReference>
<name>A0A1C7PA61_9BACT</name>
<dbReference type="Gene3D" id="4.10.860.10">
    <property type="entry name" value="UVR domain"/>
    <property type="match status" value="1"/>
</dbReference>
<evidence type="ECO:0000313" key="10">
    <source>
        <dbReference type="EMBL" id="SEI00234.1"/>
    </source>
</evidence>
<dbReference type="SMART" id="SM00465">
    <property type="entry name" value="GIYc"/>
    <property type="match status" value="1"/>
</dbReference>
<feature type="domain" description="UVR" evidence="7">
    <location>
        <begin position="208"/>
        <end position="243"/>
    </location>
</feature>
<dbReference type="SUPFAM" id="SSF46600">
    <property type="entry name" value="C-terminal UvrC-binding domain of UvrB"/>
    <property type="match status" value="1"/>
</dbReference>
<proteinExistence type="predicted"/>
<evidence type="ECO:0000313" key="11">
    <source>
        <dbReference type="Proteomes" id="UP000176204"/>
    </source>
</evidence>
<dbReference type="InterPro" id="IPR035901">
    <property type="entry name" value="GIY-YIG_endonuc_sf"/>
</dbReference>
<dbReference type="InterPro" id="IPR010994">
    <property type="entry name" value="RuvA_2-like"/>
</dbReference>
<keyword evidence="5" id="KW-0234">DNA repair</keyword>
<dbReference type="Proteomes" id="UP000176204">
    <property type="component" value="Chromosome I"/>
</dbReference>
<dbReference type="KEGG" id="agl:PYTT_2466"/>
<dbReference type="SUPFAM" id="SSF82771">
    <property type="entry name" value="GIY-YIG endonuclease"/>
    <property type="match status" value="1"/>
</dbReference>
<dbReference type="PANTHER" id="PTHR30562:SF1">
    <property type="entry name" value="UVRABC SYSTEM PROTEIN C"/>
    <property type="match status" value="1"/>
</dbReference>
<dbReference type="PROSITE" id="PS50151">
    <property type="entry name" value="UVR"/>
    <property type="match status" value="1"/>
</dbReference>
<dbReference type="GO" id="GO:0009380">
    <property type="term" value="C:excinuclease repair complex"/>
    <property type="evidence" value="ECO:0007669"/>
    <property type="project" value="TreeGrafter"/>
</dbReference>
<evidence type="ECO:0000256" key="5">
    <source>
        <dbReference type="ARBA" id="ARBA00023204"/>
    </source>
</evidence>
<evidence type="ECO:0000256" key="2">
    <source>
        <dbReference type="ARBA" id="ARBA00022763"/>
    </source>
</evidence>
<organism evidence="10 11">
    <name type="scientific">Akkermansia glycaniphila</name>
    <dbReference type="NCBI Taxonomy" id="1679444"/>
    <lineage>
        <taxon>Bacteria</taxon>
        <taxon>Pseudomonadati</taxon>
        <taxon>Verrucomicrobiota</taxon>
        <taxon>Verrucomicrobiia</taxon>
        <taxon>Verrucomicrobiales</taxon>
        <taxon>Akkermansiaceae</taxon>
        <taxon>Akkermansia</taxon>
    </lineage>
</organism>
<dbReference type="GO" id="GO:0006289">
    <property type="term" value="P:nucleotide-excision repair"/>
    <property type="evidence" value="ECO:0007669"/>
    <property type="project" value="InterPro"/>
</dbReference>
<evidence type="ECO:0000256" key="3">
    <source>
        <dbReference type="ARBA" id="ARBA00022769"/>
    </source>
</evidence>
<dbReference type="AlphaFoldDB" id="A0A1C7PA61"/>
<evidence type="ECO:0000259" key="9">
    <source>
        <dbReference type="PROSITE" id="PS50165"/>
    </source>
</evidence>
<keyword evidence="4" id="KW-0267">Excision nuclease</keyword>
<dbReference type="InterPro" id="IPR001162">
    <property type="entry name" value="UvrC_RNase_H_dom"/>
</dbReference>
<evidence type="ECO:0000256" key="4">
    <source>
        <dbReference type="ARBA" id="ARBA00022881"/>
    </source>
</evidence>